<dbReference type="InterPro" id="IPR000719">
    <property type="entry name" value="Prot_kinase_dom"/>
</dbReference>
<feature type="compositionally biased region" description="Pro residues" evidence="16">
    <location>
        <begin position="1"/>
        <end position="166"/>
    </location>
</feature>
<evidence type="ECO:0000256" key="7">
    <source>
        <dbReference type="ARBA" id="ARBA00022692"/>
    </source>
</evidence>
<feature type="binding site" evidence="15">
    <location>
        <position position="415"/>
    </location>
    <ligand>
        <name>ATP</name>
        <dbReference type="ChEBI" id="CHEBI:30616"/>
    </ligand>
</feature>
<evidence type="ECO:0000256" key="1">
    <source>
        <dbReference type="ARBA" id="ARBA00004162"/>
    </source>
</evidence>
<keyword evidence="4" id="KW-0723">Serine/threonine-protein kinase</keyword>
<keyword evidence="9" id="KW-0418">Kinase</keyword>
<evidence type="ECO:0000256" key="9">
    <source>
        <dbReference type="ARBA" id="ARBA00022777"/>
    </source>
</evidence>
<name>A0AAW1JLQ1_SAPOF</name>
<sequence>MASAPGEPPPVDSPPPPDILPSEPPPPVVESPPVVDPPIVTPPEPPVVDPPIVPPPDPPVVDPPIVTPPEPPVVDPPIVPPPDPPVVDPPIVPPPDPPVVDPPIVTPPEPPVVDPPIVPPPDPPVVDPPIVPPPDPPVVDPPIVPPPDPPVVDPPIVTPPEPPVVDPPIVVVDPPPVLSPPPPPIESPPPPPPDVIDPPPTVVSPPPPPPRSLSPPLVNSPPAIPSHSPPFIKPKSPPPPSFVPPPPKSSTTTPIAVGAALGSVALLLAVFGLFWFLCIRKKRRRNPHEIENGNNGVSGQSGYPPSGPQYPNLSVPPSPLAPSPSMSSSVGFSATQPHQSSTSGTGGFWSDSSGTDSKFLSSGQGRVLGSGTIAFTYDDLKIATNGFSNVNLLGQGGFGYVHKGMLQSGKLVAVKSLKADSGQGEREFQAEVETISRVHHKHLVTLVGYCITDSQKLLVYEFVENKTMEFHLHGKGQPVMDWPTRLKIAVGAAKGLAYLHEDCHPKIIHRDIKAANILLDHTFEAQVADFGLAKFSSDANTHISTRVMGTFGYLAPEYASSGQLSDKSDVFSFGVLLLELITGRRPVDFTSRAQMEDSLVDWARPLLAKAVEDGNFDPLIDPRLEKDYDPTEMGTMIICAASCVRHSAKRRPKMSQIVRALEGNLALRDLNDGVNPGFSALYSSADLYEAPNSENTSRFRRTSYGGEESSEFSVTRNEFAGGR</sequence>
<evidence type="ECO:0000256" key="8">
    <source>
        <dbReference type="ARBA" id="ARBA00022741"/>
    </source>
</evidence>
<comment type="subcellular location">
    <subcellularLocation>
        <location evidence="1">Cell membrane</location>
        <topology evidence="1">Single-pass membrane protein</topology>
    </subcellularLocation>
</comment>
<dbReference type="EMBL" id="JBDFQZ010000007">
    <property type="protein sequence ID" value="KAK9706022.1"/>
    <property type="molecule type" value="Genomic_DNA"/>
</dbReference>
<feature type="compositionally biased region" description="Pro residues" evidence="16">
    <location>
        <begin position="173"/>
        <end position="248"/>
    </location>
</feature>
<dbReference type="InterPro" id="IPR001245">
    <property type="entry name" value="Ser-Thr/Tyr_kinase_cat_dom"/>
</dbReference>
<evidence type="ECO:0000256" key="15">
    <source>
        <dbReference type="PROSITE-ProRule" id="PRU10141"/>
    </source>
</evidence>
<gene>
    <name evidence="19" type="ORF">RND81_07G099600</name>
</gene>
<feature type="compositionally biased region" description="Polar residues" evidence="16">
    <location>
        <begin position="292"/>
        <end position="303"/>
    </location>
</feature>
<evidence type="ECO:0000256" key="12">
    <source>
        <dbReference type="ARBA" id="ARBA00023136"/>
    </source>
</evidence>
<keyword evidence="10 15" id="KW-0067">ATP-binding</keyword>
<evidence type="ECO:0000256" key="13">
    <source>
        <dbReference type="ARBA" id="ARBA00047899"/>
    </source>
</evidence>
<evidence type="ECO:0000313" key="19">
    <source>
        <dbReference type="EMBL" id="KAK9706022.1"/>
    </source>
</evidence>
<dbReference type="SUPFAM" id="SSF56112">
    <property type="entry name" value="Protein kinase-like (PK-like)"/>
    <property type="match status" value="1"/>
</dbReference>
<evidence type="ECO:0000256" key="14">
    <source>
        <dbReference type="ARBA" id="ARBA00048679"/>
    </source>
</evidence>
<dbReference type="PANTHER" id="PTHR47982:SF35">
    <property type="entry name" value="PROLINE-RICH RECEPTOR-LIKE PROTEIN KINASE PERK1-RELATED"/>
    <property type="match status" value="1"/>
</dbReference>
<evidence type="ECO:0000313" key="20">
    <source>
        <dbReference type="Proteomes" id="UP001443914"/>
    </source>
</evidence>
<dbReference type="InterPro" id="IPR017441">
    <property type="entry name" value="Protein_kinase_ATP_BS"/>
</dbReference>
<protein>
    <recommendedName>
        <fullName evidence="2">non-specific serine/threonine protein kinase</fullName>
        <ecNumber evidence="2">2.7.11.1</ecNumber>
    </recommendedName>
</protein>
<keyword evidence="11 17" id="KW-1133">Transmembrane helix</keyword>
<evidence type="ECO:0000259" key="18">
    <source>
        <dbReference type="PROSITE" id="PS50011"/>
    </source>
</evidence>
<comment type="caution">
    <text evidence="19">The sequence shown here is derived from an EMBL/GenBank/DDBJ whole genome shotgun (WGS) entry which is preliminary data.</text>
</comment>
<dbReference type="InterPro" id="IPR047117">
    <property type="entry name" value="PERK1-13-like"/>
</dbReference>
<feature type="domain" description="Protein kinase" evidence="18">
    <location>
        <begin position="387"/>
        <end position="667"/>
    </location>
</feature>
<feature type="transmembrane region" description="Helical" evidence="17">
    <location>
        <begin position="255"/>
        <end position="278"/>
    </location>
</feature>
<feature type="region of interest" description="Disordered" evidence="16">
    <location>
        <begin position="1"/>
        <end position="251"/>
    </location>
</feature>
<dbReference type="FunFam" id="1.10.510.10:FF:000239">
    <property type="entry name" value="Proline-rich receptor-like protein kinase PERK1"/>
    <property type="match status" value="1"/>
</dbReference>
<keyword evidence="3" id="KW-1003">Cell membrane</keyword>
<dbReference type="Proteomes" id="UP001443914">
    <property type="component" value="Unassembled WGS sequence"/>
</dbReference>
<keyword evidence="5" id="KW-0597">Phosphoprotein</keyword>
<dbReference type="InterPro" id="IPR011009">
    <property type="entry name" value="Kinase-like_dom_sf"/>
</dbReference>
<evidence type="ECO:0000256" key="17">
    <source>
        <dbReference type="SAM" id="Phobius"/>
    </source>
</evidence>
<dbReference type="GO" id="GO:0005524">
    <property type="term" value="F:ATP binding"/>
    <property type="evidence" value="ECO:0007669"/>
    <property type="project" value="UniProtKB-UniRule"/>
</dbReference>
<evidence type="ECO:0000256" key="2">
    <source>
        <dbReference type="ARBA" id="ARBA00012513"/>
    </source>
</evidence>
<dbReference type="SMART" id="SM00220">
    <property type="entry name" value="S_TKc"/>
    <property type="match status" value="1"/>
</dbReference>
<dbReference type="GO" id="GO:0004674">
    <property type="term" value="F:protein serine/threonine kinase activity"/>
    <property type="evidence" value="ECO:0007669"/>
    <property type="project" value="UniProtKB-KW"/>
</dbReference>
<feature type="region of interest" description="Disordered" evidence="16">
    <location>
        <begin position="692"/>
        <end position="723"/>
    </location>
</feature>
<keyword evidence="8 15" id="KW-0547">Nucleotide-binding</keyword>
<comment type="catalytic activity">
    <reaction evidence="14">
        <text>L-seryl-[protein] + ATP = O-phospho-L-seryl-[protein] + ADP + H(+)</text>
        <dbReference type="Rhea" id="RHEA:17989"/>
        <dbReference type="Rhea" id="RHEA-COMP:9863"/>
        <dbReference type="Rhea" id="RHEA-COMP:11604"/>
        <dbReference type="ChEBI" id="CHEBI:15378"/>
        <dbReference type="ChEBI" id="CHEBI:29999"/>
        <dbReference type="ChEBI" id="CHEBI:30616"/>
        <dbReference type="ChEBI" id="CHEBI:83421"/>
        <dbReference type="ChEBI" id="CHEBI:456216"/>
        <dbReference type="EC" id="2.7.11.1"/>
    </reaction>
</comment>
<dbReference type="PROSITE" id="PS00108">
    <property type="entry name" value="PROTEIN_KINASE_ST"/>
    <property type="match status" value="1"/>
</dbReference>
<comment type="catalytic activity">
    <reaction evidence="13">
        <text>L-threonyl-[protein] + ATP = O-phospho-L-threonyl-[protein] + ADP + H(+)</text>
        <dbReference type="Rhea" id="RHEA:46608"/>
        <dbReference type="Rhea" id="RHEA-COMP:11060"/>
        <dbReference type="Rhea" id="RHEA-COMP:11605"/>
        <dbReference type="ChEBI" id="CHEBI:15378"/>
        <dbReference type="ChEBI" id="CHEBI:30013"/>
        <dbReference type="ChEBI" id="CHEBI:30616"/>
        <dbReference type="ChEBI" id="CHEBI:61977"/>
        <dbReference type="ChEBI" id="CHEBI:456216"/>
        <dbReference type="EC" id="2.7.11.1"/>
    </reaction>
</comment>
<dbReference type="AlphaFoldDB" id="A0AAW1JLQ1"/>
<evidence type="ECO:0000256" key="3">
    <source>
        <dbReference type="ARBA" id="ARBA00022475"/>
    </source>
</evidence>
<dbReference type="PROSITE" id="PS50011">
    <property type="entry name" value="PROTEIN_KINASE_DOM"/>
    <property type="match status" value="1"/>
</dbReference>
<dbReference type="PRINTS" id="PR01217">
    <property type="entry name" value="PRICHEXTENSN"/>
</dbReference>
<feature type="region of interest" description="Disordered" evidence="16">
    <location>
        <begin position="288"/>
        <end position="349"/>
    </location>
</feature>
<keyword evidence="20" id="KW-1185">Reference proteome</keyword>
<reference evidence="19" key="1">
    <citation type="submission" date="2024-03" db="EMBL/GenBank/DDBJ databases">
        <title>WGS assembly of Saponaria officinalis var. Norfolk2.</title>
        <authorList>
            <person name="Jenkins J."/>
            <person name="Shu S."/>
            <person name="Grimwood J."/>
            <person name="Barry K."/>
            <person name="Goodstein D."/>
            <person name="Schmutz J."/>
            <person name="Leebens-Mack J."/>
            <person name="Osbourn A."/>
        </authorList>
    </citation>
    <scope>NUCLEOTIDE SEQUENCE [LARGE SCALE GENOMIC DNA]</scope>
    <source>
        <strain evidence="19">JIC</strain>
    </source>
</reference>
<evidence type="ECO:0000256" key="4">
    <source>
        <dbReference type="ARBA" id="ARBA00022527"/>
    </source>
</evidence>
<dbReference type="GO" id="GO:0005886">
    <property type="term" value="C:plasma membrane"/>
    <property type="evidence" value="ECO:0007669"/>
    <property type="project" value="UniProtKB-SubCell"/>
</dbReference>
<evidence type="ECO:0000256" key="6">
    <source>
        <dbReference type="ARBA" id="ARBA00022679"/>
    </source>
</evidence>
<accession>A0AAW1JLQ1</accession>
<dbReference type="PANTHER" id="PTHR47982">
    <property type="entry name" value="PROLINE-RICH RECEPTOR-LIKE PROTEIN KINASE PERK4"/>
    <property type="match status" value="1"/>
</dbReference>
<dbReference type="PROSITE" id="PS00107">
    <property type="entry name" value="PROTEIN_KINASE_ATP"/>
    <property type="match status" value="1"/>
</dbReference>
<evidence type="ECO:0000256" key="5">
    <source>
        <dbReference type="ARBA" id="ARBA00022553"/>
    </source>
</evidence>
<keyword evidence="7 17" id="KW-0812">Transmembrane</keyword>
<evidence type="ECO:0000256" key="10">
    <source>
        <dbReference type="ARBA" id="ARBA00022840"/>
    </source>
</evidence>
<dbReference type="EC" id="2.7.11.1" evidence="2"/>
<feature type="compositionally biased region" description="Polar residues" evidence="16">
    <location>
        <begin position="330"/>
        <end position="343"/>
    </location>
</feature>
<proteinExistence type="predicted"/>
<dbReference type="Pfam" id="PF07714">
    <property type="entry name" value="PK_Tyr_Ser-Thr"/>
    <property type="match status" value="1"/>
</dbReference>
<dbReference type="Gene3D" id="1.10.510.10">
    <property type="entry name" value="Transferase(Phosphotransferase) domain 1"/>
    <property type="match status" value="1"/>
</dbReference>
<evidence type="ECO:0000256" key="16">
    <source>
        <dbReference type="SAM" id="MobiDB-lite"/>
    </source>
</evidence>
<keyword evidence="12 17" id="KW-0472">Membrane</keyword>
<dbReference type="InterPro" id="IPR008271">
    <property type="entry name" value="Ser/Thr_kinase_AS"/>
</dbReference>
<dbReference type="FunFam" id="3.30.200.20:FF:000212">
    <property type="entry name" value="Proline-rich receptor-like protein kinase PERK8"/>
    <property type="match status" value="1"/>
</dbReference>
<dbReference type="CDD" id="cd14066">
    <property type="entry name" value="STKc_IRAK"/>
    <property type="match status" value="1"/>
</dbReference>
<organism evidence="19 20">
    <name type="scientific">Saponaria officinalis</name>
    <name type="common">Common soapwort</name>
    <name type="synonym">Lychnis saponaria</name>
    <dbReference type="NCBI Taxonomy" id="3572"/>
    <lineage>
        <taxon>Eukaryota</taxon>
        <taxon>Viridiplantae</taxon>
        <taxon>Streptophyta</taxon>
        <taxon>Embryophyta</taxon>
        <taxon>Tracheophyta</taxon>
        <taxon>Spermatophyta</taxon>
        <taxon>Magnoliopsida</taxon>
        <taxon>eudicotyledons</taxon>
        <taxon>Gunneridae</taxon>
        <taxon>Pentapetalae</taxon>
        <taxon>Caryophyllales</taxon>
        <taxon>Caryophyllaceae</taxon>
        <taxon>Caryophylleae</taxon>
        <taxon>Saponaria</taxon>
    </lineage>
</organism>
<evidence type="ECO:0000256" key="11">
    <source>
        <dbReference type="ARBA" id="ARBA00022989"/>
    </source>
</evidence>
<dbReference type="Gene3D" id="3.30.200.20">
    <property type="entry name" value="Phosphorylase Kinase, domain 1"/>
    <property type="match status" value="1"/>
</dbReference>
<keyword evidence="6" id="KW-0808">Transferase</keyword>